<organism evidence="1 2">
    <name type="scientific">Romanomermis culicivorax</name>
    <name type="common">Nematode worm</name>
    <dbReference type="NCBI Taxonomy" id="13658"/>
    <lineage>
        <taxon>Eukaryota</taxon>
        <taxon>Metazoa</taxon>
        <taxon>Ecdysozoa</taxon>
        <taxon>Nematoda</taxon>
        <taxon>Enoplea</taxon>
        <taxon>Dorylaimia</taxon>
        <taxon>Mermithida</taxon>
        <taxon>Mermithoidea</taxon>
        <taxon>Mermithidae</taxon>
        <taxon>Romanomermis</taxon>
    </lineage>
</organism>
<reference evidence="2" key="1">
    <citation type="submission" date="2022-11" db="UniProtKB">
        <authorList>
            <consortium name="WormBaseParasite"/>
        </authorList>
    </citation>
    <scope>IDENTIFICATION</scope>
</reference>
<dbReference type="Proteomes" id="UP000887565">
    <property type="component" value="Unplaced"/>
</dbReference>
<sequence>MLTTGVTDAGGVNCCCCWEFAGCWPLNNKALLAELRAFSTNVEEKVGRQEQQDTFPSCAMLVKLIPLRLRCFCAIDLRCVLGGSDAACIATVTTTLLSLLSLLMLLSSSES</sequence>
<dbReference type="WBParaSite" id="nRc.2.0.1.t37358-RA">
    <property type="protein sequence ID" value="nRc.2.0.1.t37358-RA"/>
    <property type="gene ID" value="nRc.2.0.1.g37358"/>
</dbReference>
<evidence type="ECO:0000313" key="1">
    <source>
        <dbReference type="Proteomes" id="UP000887565"/>
    </source>
</evidence>
<protein>
    <submittedName>
        <fullName evidence="2">Uncharacterized protein</fullName>
    </submittedName>
</protein>
<proteinExistence type="predicted"/>
<evidence type="ECO:0000313" key="2">
    <source>
        <dbReference type="WBParaSite" id="nRc.2.0.1.t37358-RA"/>
    </source>
</evidence>
<keyword evidence="1" id="KW-1185">Reference proteome</keyword>
<name>A0A915KEX3_ROMCU</name>
<accession>A0A915KEX3</accession>
<dbReference type="AlphaFoldDB" id="A0A915KEX3"/>